<feature type="signal peptide" evidence="1">
    <location>
        <begin position="1"/>
        <end position="16"/>
    </location>
</feature>
<dbReference type="Gene3D" id="2.60.40.10">
    <property type="entry name" value="Immunoglobulins"/>
    <property type="match status" value="1"/>
</dbReference>
<dbReference type="Proteomes" id="UP000886657">
    <property type="component" value="Unassembled WGS sequence"/>
</dbReference>
<name>A0A9D7SIL7_9BACT</name>
<feature type="chain" id="PRO_5039660705" description="Fibronectin type-III domain-containing protein" evidence="1">
    <location>
        <begin position="17"/>
        <end position="661"/>
    </location>
</feature>
<evidence type="ECO:0008006" key="4">
    <source>
        <dbReference type="Google" id="ProtNLM"/>
    </source>
</evidence>
<reference evidence="2" key="1">
    <citation type="submission" date="2020-10" db="EMBL/GenBank/DDBJ databases">
        <title>Connecting structure to function with the recovery of over 1000 high-quality activated sludge metagenome-assembled genomes encoding full-length rRNA genes using long-read sequencing.</title>
        <authorList>
            <person name="Singleton C.M."/>
            <person name="Petriglieri F."/>
            <person name="Kristensen J.M."/>
            <person name="Kirkegaard R.H."/>
            <person name="Michaelsen T.Y."/>
            <person name="Andersen M.H."/>
            <person name="Karst S.M."/>
            <person name="Dueholm M.S."/>
            <person name="Nielsen P.H."/>
            <person name="Albertsen M."/>
        </authorList>
    </citation>
    <scope>NUCLEOTIDE SEQUENCE</scope>
    <source>
        <strain evidence="2">Skiv_18-Q3-R9-52_MAXAC.067</strain>
    </source>
</reference>
<protein>
    <recommendedName>
        <fullName evidence="4">Fibronectin type-III domain-containing protein</fullName>
    </recommendedName>
</protein>
<gene>
    <name evidence="2" type="ORF">IPP58_12910</name>
</gene>
<proteinExistence type="predicted"/>
<dbReference type="AlphaFoldDB" id="A0A9D7SIL7"/>
<dbReference type="PROSITE" id="PS51257">
    <property type="entry name" value="PROKAR_LIPOPROTEIN"/>
    <property type="match status" value="1"/>
</dbReference>
<evidence type="ECO:0000313" key="2">
    <source>
        <dbReference type="EMBL" id="MBK9797370.1"/>
    </source>
</evidence>
<evidence type="ECO:0000313" key="3">
    <source>
        <dbReference type="Proteomes" id="UP000886657"/>
    </source>
</evidence>
<dbReference type="EMBL" id="JADKIO010000009">
    <property type="protein sequence ID" value="MBK9797370.1"/>
    <property type="molecule type" value="Genomic_DNA"/>
</dbReference>
<sequence>MRVLMAGVLLVALATACGGGGGGNNAAPAPAMDAPTSLAATLYQAPGQFKLTWTRPSTAFDGYEFEGHQGTEAFAKLHTGLIPNTWLEAFYDAGSSVPELTSFTFRLRVMRGTTPSAYSNESAARVGLFTPAIGYPYSSAGGISIAWSNNSLVADTLLLERGTTLGSTTTWSSIPSVHFGSTTWFDQNATEGAACSYRVTYSKGQDSAQATSYSVSMPMVAPAQLTATPLVEGVRLTWQNPSQVATEVAIMRASGLDAYSSPQQVALVSTGTTSYTDNQLATGYYTYRLENRKTGLTPAQSAMVQVATLSPQNGASVTPTILTLPQAGVLRRSSLGAWFLSGPYRNGTVTVRVPSGSSWIDYTPPNAQLWADPYFLLDSQDRPHLVYSRSVVQGTQEVALMHAWQDATGWQNEEIARRTLYSSSALASCTFALDAQDRLHLLWLKNPGGLQDLEYAVKGADGAWIVEGLTGMTSAYSLGNYKLVLDPTGQPHVLVGAWQNLFHQVRSGGVWTMESIPANNASVGYYDFLGGVASGPAAITVFVNRAHQPYDGSYDLMMFRKEAGAWLPEETVLTTTGYSSFSGTLASNKTGTRFGLYYPTAGGSMLRVWTSGTWTTSLVGPSSYGTPLLGFDPLDKIFLLVPAGYGSSNSSYPYVLYQEQP</sequence>
<evidence type="ECO:0000256" key="1">
    <source>
        <dbReference type="SAM" id="SignalP"/>
    </source>
</evidence>
<comment type="caution">
    <text evidence="2">The sequence shown here is derived from an EMBL/GenBank/DDBJ whole genome shotgun (WGS) entry which is preliminary data.</text>
</comment>
<keyword evidence="1" id="KW-0732">Signal</keyword>
<accession>A0A9D7SIL7</accession>
<dbReference type="InterPro" id="IPR013783">
    <property type="entry name" value="Ig-like_fold"/>
</dbReference>
<organism evidence="2 3">
    <name type="scientific">Candidatus Geothrix skivensis</name>
    <dbReference type="NCBI Taxonomy" id="2954439"/>
    <lineage>
        <taxon>Bacteria</taxon>
        <taxon>Pseudomonadati</taxon>
        <taxon>Acidobacteriota</taxon>
        <taxon>Holophagae</taxon>
        <taxon>Holophagales</taxon>
        <taxon>Holophagaceae</taxon>
        <taxon>Geothrix</taxon>
    </lineage>
</organism>